<dbReference type="RefSeq" id="WP_111161139.1">
    <property type="nucleotide sequence ID" value="NZ_PCDP01000036.1"/>
</dbReference>
<protein>
    <submittedName>
        <fullName evidence="1">Uncharacterized protein</fullName>
    </submittedName>
</protein>
<comment type="caution">
    <text evidence="1">The sequence shown here is derived from an EMBL/GenBank/DDBJ whole genome shotgun (WGS) entry which is preliminary data.</text>
</comment>
<evidence type="ECO:0000313" key="2">
    <source>
        <dbReference type="Proteomes" id="UP000248925"/>
    </source>
</evidence>
<name>A0A2W4ENZ0_9HYPH</name>
<keyword evidence="2" id="KW-1185">Reference proteome</keyword>
<dbReference type="AlphaFoldDB" id="A0A2W4ENZ0"/>
<evidence type="ECO:0000313" key="1">
    <source>
        <dbReference type="EMBL" id="PZM12943.1"/>
    </source>
</evidence>
<proteinExistence type="predicted"/>
<accession>A0A2W4ENZ0</accession>
<dbReference type="EMBL" id="PCDP01000036">
    <property type="protein sequence ID" value="PZM12943.1"/>
    <property type="molecule type" value="Genomic_DNA"/>
</dbReference>
<dbReference type="Proteomes" id="UP000248925">
    <property type="component" value="Unassembled WGS sequence"/>
</dbReference>
<reference evidence="1 2" key="1">
    <citation type="journal article" date="2018" name="Sci. Rep.">
        <title>Rhizobium tumorigenes sp. nov., a novel plant tumorigenic bacterium isolated from cane gall tumors on thornless blackberry.</title>
        <authorList>
            <person name="Kuzmanovi N."/>
            <person name="Smalla K."/>
            <person name="Gronow S."/>
            <person name="PuBawska J."/>
        </authorList>
    </citation>
    <scope>NUCLEOTIDE SEQUENCE [LARGE SCALE GENOMIC DNA]</scope>
    <source>
        <strain evidence="1 2">CCBAU 85046</strain>
    </source>
</reference>
<dbReference type="OrthoDB" id="8410215at2"/>
<sequence>MSTIEKAQISTTTIQDQVGIALDALQRGFDGRIVNGYGVYVDPSSRHRDLLEARKAIEVALSAMTATQWPTEAQYEKAEQA</sequence>
<gene>
    <name evidence="1" type="ORF">CPY51_15535</name>
</gene>
<organism evidence="1 2">
    <name type="scientific">Rhizobium tubonense</name>
    <dbReference type="NCBI Taxonomy" id="484088"/>
    <lineage>
        <taxon>Bacteria</taxon>
        <taxon>Pseudomonadati</taxon>
        <taxon>Pseudomonadota</taxon>
        <taxon>Alphaproteobacteria</taxon>
        <taxon>Hyphomicrobiales</taxon>
        <taxon>Rhizobiaceae</taxon>
        <taxon>Rhizobium/Agrobacterium group</taxon>
        <taxon>Rhizobium</taxon>
    </lineage>
</organism>